<evidence type="ECO:0000256" key="8">
    <source>
        <dbReference type="ARBA" id="ARBA00012016"/>
    </source>
</evidence>
<evidence type="ECO:0000313" key="21">
    <source>
        <dbReference type="EMBL" id="QZT33800.1"/>
    </source>
</evidence>
<dbReference type="EMBL" id="CP082237">
    <property type="protein sequence ID" value="QZT33800.1"/>
    <property type="molecule type" value="Genomic_DNA"/>
</dbReference>
<sequence length="183" mass="20554">MIIFISGGARSGKSSYAESLCMQLARPGTPLIYLATARPLDAEMKQRIRRHRQGRARCWQTIEDGKDLNRVLKHCARGSIVLVDCLTIWLSFLLFEEGLPVVHILAKARRMLATARQKQLTLVLVSNDVNEGIPPADHEVARYIYALERLHRLCVAEADHAIQVVAGQVLSWKGEQRWTGSEA</sequence>
<proteinExistence type="inferred from homology"/>
<dbReference type="eggNOG" id="COG2087">
    <property type="taxonomic scope" value="Bacteria"/>
</dbReference>
<name>F5LAV9_CALTT</name>
<evidence type="ECO:0000256" key="19">
    <source>
        <dbReference type="PIRSR" id="PIRSR006135-2"/>
    </source>
</evidence>
<dbReference type="EMBL" id="AFCE01000165">
    <property type="protein sequence ID" value="EGL81498.1"/>
    <property type="molecule type" value="Genomic_DNA"/>
</dbReference>
<dbReference type="PANTHER" id="PTHR34848">
    <property type="match status" value="1"/>
</dbReference>
<feature type="binding site" evidence="19">
    <location>
        <begin position="52"/>
        <end position="55"/>
    </location>
    <ligand>
        <name>GTP</name>
        <dbReference type="ChEBI" id="CHEBI:37565"/>
    </ligand>
</feature>
<dbReference type="RefSeq" id="WP_007506416.1">
    <property type="nucleotide sequence ID" value="NZ_AFCE01000165.1"/>
</dbReference>
<evidence type="ECO:0000256" key="5">
    <source>
        <dbReference type="ARBA" id="ARBA00004692"/>
    </source>
</evidence>
<comment type="catalytic activity">
    <reaction evidence="1">
        <text>adenosylcob(III)inamide + ATP = adenosylcob(III)inamide phosphate + ADP + H(+)</text>
        <dbReference type="Rhea" id="RHEA:15769"/>
        <dbReference type="ChEBI" id="CHEBI:2480"/>
        <dbReference type="ChEBI" id="CHEBI:15378"/>
        <dbReference type="ChEBI" id="CHEBI:30616"/>
        <dbReference type="ChEBI" id="CHEBI:58502"/>
        <dbReference type="ChEBI" id="CHEBI:456216"/>
        <dbReference type="EC" id="2.7.1.156"/>
    </reaction>
</comment>
<evidence type="ECO:0000256" key="10">
    <source>
        <dbReference type="ARBA" id="ARBA00022573"/>
    </source>
</evidence>
<dbReference type="PIRSF" id="PIRSF006135">
    <property type="entry name" value="CobU"/>
    <property type="match status" value="1"/>
</dbReference>
<evidence type="ECO:0000313" key="20">
    <source>
        <dbReference type="EMBL" id="EGL81498.1"/>
    </source>
</evidence>
<dbReference type="Proteomes" id="UP000010716">
    <property type="component" value="Unassembled WGS sequence"/>
</dbReference>
<dbReference type="GO" id="GO:0043752">
    <property type="term" value="F:adenosylcobinamide kinase activity"/>
    <property type="evidence" value="ECO:0007669"/>
    <property type="project" value="UniProtKB-EC"/>
</dbReference>
<keyword evidence="13 21" id="KW-0418">Kinase</keyword>
<accession>F5LAV9</accession>
<dbReference type="EC" id="2.7.1.156" evidence="8"/>
<evidence type="ECO:0000256" key="13">
    <source>
        <dbReference type="ARBA" id="ARBA00022777"/>
    </source>
</evidence>
<dbReference type="GO" id="GO:0009236">
    <property type="term" value="P:cobalamin biosynthetic process"/>
    <property type="evidence" value="ECO:0007669"/>
    <property type="project" value="UniProtKB-UniPathway"/>
</dbReference>
<feature type="active site" description="GMP-histidine intermediate" evidence="18">
    <location>
        <position position="51"/>
    </location>
</feature>
<evidence type="ECO:0000256" key="11">
    <source>
        <dbReference type="ARBA" id="ARBA00022679"/>
    </source>
</evidence>
<keyword evidence="10" id="KW-0169">Cobalamin biosynthesis</keyword>
<dbReference type="SUPFAM" id="SSF52540">
    <property type="entry name" value="P-loop containing nucleoside triphosphate hydrolases"/>
    <property type="match status" value="1"/>
</dbReference>
<keyword evidence="12 19" id="KW-0547">Nucleotide-binding</keyword>
<dbReference type="InterPro" id="IPR003203">
    <property type="entry name" value="CobU/CobP"/>
</dbReference>
<organism evidence="20 22">
    <name type="scientific">Caldalkalibacillus thermarum (strain TA2.A1)</name>
    <dbReference type="NCBI Taxonomy" id="986075"/>
    <lineage>
        <taxon>Bacteria</taxon>
        <taxon>Bacillati</taxon>
        <taxon>Bacillota</taxon>
        <taxon>Bacilli</taxon>
        <taxon>Bacillales</taxon>
        <taxon>Bacillaceae</taxon>
        <taxon>Caldalkalibacillus</taxon>
    </lineage>
</organism>
<evidence type="ECO:0000256" key="7">
    <source>
        <dbReference type="ARBA" id="ARBA00007490"/>
    </source>
</evidence>
<evidence type="ECO:0000313" key="23">
    <source>
        <dbReference type="Proteomes" id="UP000825179"/>
    </source>
</evidence>
<evidence type="ECO:0000256" key="6">
    <source>
        <dbReference type="ARBA" id="ARBA00005159"/>
    </source>
</evidence>
<dbReference type="Pfam" id="PF02283">
    <property type="entry name" value="CobU"/>
    <property type="match status" value="1"/>
</dbReference>
<comment type="pathway">
    <text evidence="5">Cofactor biosynthesis; adenosylcobalamin biosynthesis; adenosylcobalamin from cob(II)yrinate a,c-diamide: step 6/7.</text>
</comment>
<evidence type="ECO:0000256" key="4">
    <source>
        <dbReference type="ARBA" id="ARBA00003889"/>
    </source>
</evidence>
<dbReference type="GO" id="GO:0008820">
    <property type="term" value="F:cobinamide phosphate guanylyltransferase activity"/>
    <property type="evidence" value="ECO:0007669"/>
    <property type="project" value="UniProtKB-EC"/>
</dbReference>
<evidence type="ECO:0000256" key="17">
    <source>
        <dbReference type="ARBA" id="ARBA00030571"/>
    </source>
</evidence>
<keyword evidence="23" id="KW-1185">Reference proteome</keyword>
<evidence type="ECO:0000256" key="14">
    <source>
        <dbReference type="ARBA" id="ARBA00022840"/>
    </source>
</evidence>
<evidence type="ECO:0000256" key="12">
    <source>
        <dbReference type="ARBA" id="ARBA00022741"/>
    </source>
</evidence>
<evidence type="ECO:0000256" key="1">
    <source>
        <dbReference type="ARBA" id="ARBA00000312"/>
    </source>
</evidence>
<dbReference type="InterPro" id="IPR027417">
    <property type="entry name" value="P-loop_NTPase"/>
</dbReference>
<dbReference type="PANTHER" id="PTHR34848:SF1">
    <property type="entry name" value="BIFUNCTIONAL ADENOSYLCOBALAMIN BIOSYNTHESIS PROTEIN COBU"/>
    <property type="match status" value="1"/>
</dbReference>
<comment type="similarity">
    <text evidence="7">Belongs to the CobU/CobP family.</text>
</comment>
<dbReference type="CDD" id="cd00544">
    <property type="entry name" value="CobU"/>
    <property type="match status" value="1"/>
</dbReference>
<reference evidence="20 22" key="1">
    <citation type="journal article" date="2011" name="J. Bacteriol.">
        <title>Draft genome sequence of the thermoalkaliphilic Caldalkalibacillus thermarum strain TA2.A1.</title>
        <authorList>
            <person name="Kalamorz F."/>
            <person name="Keis S."/>
            <person name="McMillan D.G."/>
            <person name="Olsson K."/>
            <person name="Stanton J.A."/>
            <person name="Stockwell P."/>
            <person name="Black M.A."/>
            <person name="Klingeman D.M."/>
            <person name="Land M.L."/>
            <person name="Han C.S."/>
            <person name="Martin S.L."/>
            <person name="Becher S.A."/>
            <person name="Peddie C.J."/>
            <person name="Morgan H.W."/>
            <person name="Matthies D."/>
            <person name="Preiss L."/>
            <person name="Meier T."/>
            <person name="Brown S.D."/>
            <person name="Cook G.M."/>
        </authorList>
    </citation>
    <scope>NUCLEOTIDE SEQUENCE [LARGE SCALE GENOMIC DNA]</scope>
    <source>
        <strain evidence="20 22">TA2.A1</strain>
    </source>
</reference>
<feature type="binding site" evidence="19">
    <location>
        <position position="84"/>
    </location>
    <ligand>
        <name>GTP</name>
        <dbReference type="ChEBI" id="CHEBI:37565"/>
    </ligand>
</feature>
<dbReference type="EC" id="2.7.7.62" evidence="9"/>
<evidence type="ECO:0000256" key="15">
    <source>
        <dbReference type="ARBA" id="ARBA00023134"/>
    </source>
</evidence>
<dbReference type="KEGG" id="cthu:HUR95_16575"/>
<feature type="binding site" evidence="19">
    <location>
        <position position="63"/>
    </location>
    <ligand>
        <name>GTP</name>
        <dbReference type="ChEBI" id="CHEBI:37565"/>
    </ligand>
</feature>
<dbReference type="GO" id="GO:0005524">
    <property type="term" value="F:ATP binding"/>
    <property type="evidence" value="ECO:0007669"/>
    <property type="project" value="UniProtKB-KW"/>
</dbReference>
<keyword evidence="21" id="KW-0548">Nucleotidyltransferase</keyword>
<keyword evidence="14" id="KW-0067">ATP-binding</keyword>
<comment type="catalytic activity">
    <reaction evidence="2">
        <text>adenosylcob(III)inamide phosphate + GTP + H(+) = adenosylcob(III)inamide-GDP + diphosphate</text>
        <dbReference type="Rhea" id="RHEA:22712"/>
        <dbReference type="ChEBI" id="CHEBI:15378"/>
        <dbReference type="ChEBI" id="CHEBI:33019"/>
        <dbReference type="ChEBI" id="CHEBI:37565"/>
        <dbReference type="ChEBI" id="CHEBI:58502"/>
        <dbReference type="ChEBI" id="CHEBI:60487"/>
        <dbReference type="EC" id="2.7.7.62"/>
    </reaction>
</comment>
<evidence type="ECO:0000256" key="9">
    <source>
        <dbReference type="ARBA" id="ARBA00012523"/>
    </source>
</evidence>
<dbReference type="AlphaFoldDB" id="F5LAV9"/>
<evidence type="ECO:0000256" key="3">
    <source>
        <dbReference type="ARBA" id="ARBA00001522"/>
    </source>
</evidence>
<protein>
    <recommendedName>
        <fullName evidence="16">Adenosylcobinamide kinase</fullName>
        <ecNumber evidence="8">2.7.1.156</ecNumber>
        <ecNumber evidence="9">2.7.7.62</ecNumber>
    </recommendedName>
    <alternativeName>
        <fullName evidence="17">Adenosylcobinamide-phosphate guanylyltransferase</fullName>
    </alternativeName>
</protein>
<evidence type="ECO:0000256" key="18">
    <source>
        <dbReference type="PIRSR" id="PIRSR006135-1"/>
    </source>
</evidence>
<evidence type="ECO:0000313" key="22">
    <source>
        <dbReference type="Proteomes" id="UP000010716"/>
    </source>
</evidence>
<reference evidence="21" key="3">
    <citation type="submission" date="2021-08" db="EMBL/GenBank/DDBJ databases">
        <authorList>
            <person name="de Jong S."/>
            <person name="van den Broek M."/>
            <person name="Merkel A."/>
            <person name="de la Torre Cortes P."/>
            <person name="Kalamorz F."/>
            <person name="Cook G."/>
            <person name="van Loosdrecht M."/>
            <person name="McMillan D."/>
        </authorList>
    </citation>
    <scope>NUCLEOTIDE SEQUENCE</scope>
    <source>
        <strain evidence="21">TA2.A1</strain>
    </source>
</reference>
<comment type="catalytic activity">
    <reaction evidence="3">
        <text>adenosylcob(III)inamide + GTP = adenosylcob(III)inamide phosphate + GDP + H(+)</text>
        <dbReference type="Rhea" id="RHEA:15765"/>
        <dbReference type="ChEBI" id="CHEBI:2480"/>
        <dbReference type="ChEBI" id="CHEBI:15378"/>
        <dbReference type="ChEBI" id="CHEBI:37565"/>
        <dbReference type="ChEBI" id="CHEBI:58189"/>
        <dbReference type="ChEBI" id="CHEBI:58502"/>
        <dbReference type="EC" id="2.7.1.156"/>
    </reaction>
</comment>
<reference evidence="21 23" key="2">
    <citation type="journal article" date="2020" name="Extremophiles">
        <title>Genomic analysis of Caldalkalibacillus thermarum TA2.A1 reveals aerobic alkaliphilic metabolism and evolutionary hallmarks linking alkaliphilic bacteria and plant life.</title>
        <authorList>
            <person name="de Jong S.I."/>
            <person name="van den Broek M.A."/>
            <person name="Merkel A.Y."/>
            <person name="de la Torre Cortes P."/>
            <person name="Kalamorz F."/>
            <person name="Cook G.M."/>
            <person name="van Loosdrecht M.C.M."/>
            <person name="McMillan D.G.G."/>
        </authorList>
    </citation>
    <scope>NUCLEOTIDE SEQUENCE [LARGE SCALE GENOMIC DNA]</scope>
    <source>
        <strain evidence="21 23">TA2.A1</strain>
    </source>
</reference>
<dbReference type="GO" id="GO:0005525">
    <property type="term" value="F:GTP binding"/>
    <property type="evidence" value="ECO:0007669"/>
    <property type="project" value="UniProtKB-KW"/>
</dbReference>
<gene>
    <name evidence="20" type="ORF">CathTA2_3044</name>
    <name evidence="21" type="ORF">HUR95_16575</name>
</gene>
<feature type="binding site" evidence="19">
    <location>
        <begin position="35"/>
        <end position="37"/>
    </location>
    <ligand>
        <name>GTP</name>
        <dbReference type="ChEBI" id="CHEBI:37565"/>
    </ligand>
</feature>
<dbReference type="OrthoDB" id="9799422at2"/>
<evidence type="ECO:0000256" key="2">
    <source>
        <dbReference type="ARBA" id="ARBA00000711"/>
    </source>
</evidence>
<dbReference type="Proteomes" id="UP000825179">
    <property type="component" value="Chromosome"/>
</dbReference>
<keyword evidence="15 19" id="KW-0342">GTP-binding</keyword>
<dbReference type="UniPathway" id="UPA00148">
    <property type="reaction ID" value="UER00236"/>
</dbReference>
<comment type="pathway">
    <text evidence="6">Cofactor biosynthesis; adenosylcobalamin biosynthesis; adenosylcobalamin from cob(II)yrinate a,c-diamide: step 5/7.</text>
</comment>
<dbReference type="Gene3D" id="3.40.50.300">
    <property type="entry name" value="P-loop containing nucleotide triphosphate hydrolases"/>
    <property type="match status" value="1"/>
</dbReference>
<keyword evidence="11" id="KW-0808">Transferase</keyword>
<comment type="function">
    <text evidence="4">Catalyzes ATP-dependent phosphorylation of adenosylcobinamide and addition of GMP to adenosylcobinamide phosphate.</text>
</comment>
<feature type="binding site" evidence="19">
    <location>
        <begin position="7"/>
        <end position="14"/>
    </location>
    <ligand>
        <name>GTP</name>
        <dbReference type="ChEBI" id="CHEBI:37565"/>
    </ligand>
</feature>
<evidence type="ECO:0000256" key="16">
    <source>
        <dbReference type="ARBA" id="ARBA00029570"/>
    </source>
</evidence>